<keyword evidence="2" id="KW-1185">Reference proteome</keyword>
<gene>
    <name evidence="1" type="ORF">AWN90_41120</name>
</gene>
<protein>
    <submittedName>
        <fullName evidence="1">Uncharacterized protein</fullName>
    </submittedName>
</protein>
<dbReference type="Proteomes" id="UP000076512">
    <property type="component" value="Unassembled WGS sequence"/>
</dbReference>
<name>A0A164K1E5_9NOCA</name>
<dbReference type="InterPro" id="IPR006448">
    <property type="entry name" value="Phage_term_ssu_P27"/>
</dbReference>
<comment type="caution">
    <text evidence="1">The sequence shown here is derived from an EMBL/GenBank/DDBJ whole genome shotgun (WGS) entry which is preliminary data.</text>
</comment>
<accession>A0A164K1E5</accession>
<dbReference type="EMBL" id="LWGR01000013">
    <property type="protein sequence ID" value="KZM70929.1"/>
    <property type="molecule type" value="Genomic_DNA"/>
</dbReference>
<proteinExistence type="predicted"/>
<organism evidence="1 2">
    <name type="scientific">Nocardia terpenica</name>
    <dbReference type="NCBI Taxonomy" id="455432"/>
    <lineage>
        <taxon>Bacteria</taxon>
        <taxon>Bacillati</taxon>
        <taxon>Actinomycetota</taxon>
        <taxon>Actinomycetes</taxon>
        <taxon>Mycobacteriales</taxon>
        <taxon>Nocardiaceae</taxon>
        <taxon>Nocardia</taxon>
    </lineage>
</organism>
<dbReference type="AlphaFoldDB" id="A0A164K1E5"/>
<reference evidence="1 2" key="1">
    <citation type="submission" date="2016-04" db="EMBL/GenBank/DDBJ databases">
        <authorList>
            <person name="Evans L.H."/>
            <person name="Alamgir A."/>
            <person name="Owens N."/>
            <person name="Weber N.D."/>
            <person name="Virtaneva K."/>
            <person name="Barbian K."/>
            <person name="Babar A."/>
            <person name="Rosenke K."/>
        </authorList>
    </citation>
    <scope>NUCLEOTIDE SEQUENCE [LARGE SCALE GENOMIC DNA]</scope>
    <source>
        <strain evidence="1 2">IFM 0406</strain>
    </source>
</reference>
<evidence type="ECO:0000313" key="2">
    <source>
        <dbReference type="Proteomes" id="UP000076512"/>
    </source>
</evidence>
<dbReference type="RefSeq" id="WP_067594788.1">
    <property type="nucleotide sequence ID" value="NZ_JAAFZG010000003.1"/>
</dbReference>
<dbReference type="STRING" id="455432.AWN90_41120"/>
<evidence type="ECO:0000313" key="1">
    <source>
        <dbReference type="EMBL" id="KZM70929.1"/>
    </source>
</evidence>
<sequence length="117" mass="13040">MIEPPFPLAEGAEPHWIRHVERIHGEGRASIVNLDALALYCDCLAMYQEAMRLVHMEGMTRDGERGGMTKHPAITILTGLRSDMWRYARLIPLYDSAAEPGDGLESFLADAESWANG</sequence>
<dbReference type="Pfam" id="PF05119">
    <property type="entry name" value="Terminase_4"/>
    <property type="match status" value="1"/>
</dbReference>